<dbReference type="EMBL" id="OV121139">
    <property type="protein sequence ID" value="CAH0563146.1"/>
    <property type="molecule type" value="Genomic_DNA"/>
</dbReference>
<reference evidence="2" key="1">
    <citation type="submission" date="2021-12" db="EMBL/GenBank/DDBJ databases">
        <authorList>
            <person name="King R."/>
        </authorList>
    </citation>
    <scope>NUCLEOTIDE SEQUENCE</scope>
</reference>
<keyword evidence="3" id="KW-1185">Reference proteome</keyword>
<accession>A0A9P0FMC2</accession>
<name>A0A9P0FMC2_BRAAE</name>
<proteinExistence type="predicted"/>
<gene>
    <name evidence="2" type="ORF">MELIAE_LOCUS12131</name>
</gene>
<evidence type="ECO:0000313" key="2">
    <source>
        <dbReference type="EMBL" id="CAH0563146.1"/>
    </source>
</evidence>
<dbReference type="OrthoDB" id="6772146at2759"/>
<evidence type="ECO:0000256" key="1">
    <source>
        <dbReference type="SAM" id="Coils"/>
    </source>
</evidence>
<protein>
    <submittedName>
        <fullName evidence="2">Uncharacterized protein</fullName>
    </submittedName>
</protein>
<organism evidence="2 3">
    <name type="scientific">Brassicogethes aeneus</name>
    <name type="common">Rape pollen beetle</name>
    <name type="synonym">Meligethes aeneus</name>
    <dbReference type="NCBI Taxonomy" id="1431903"/>
    <lineage>
        <taxon>Eukaryota</taxon>
        <taxon>Metazoa</taxon>
        <taxon>Ecdysozoa</taxon>
        <taxon>Arthropoda</taxon>
        <taxon>Hexapoda</taxon>
        <taxon>Insecta</taxon>
        <taxon>Pterygota</taxon>
        <taxon>Neoptera</taxon>
        <taxon>Endopterygota</taxon>
        <taxon>Coleoptera</taxon>
        <taxon>Polyphaga</taxon>
        <taxon>Cucujiformia</taxon>
        <taxon>Nitidulidae</taxon>
        <taxon>Meligethinae</taxon>
        <taxon>Brassicogethes</taxon>
    </lineage>
</organism>
<keyword evidence="1" id="KW-0175">Coiled coil</keyword>
<sequence length="222" mass="25996">MATHSGDDDAELKSLVRQRAHIKSRLTRFTNYLNELQESELDELLVLELETRLHRAESLQSEYETVQNEIEAISEQNIDPELQKNLGQDHVSTSTILPESFELDGADREENALKRSKTQKKKILKLQRNMGQEYVRAYSKKFVSNRCIKARCQKNLVYFQITDEERREIFEKFNGVGGLHLQRKFLARHIKVDETRRKTTDKEHPGYSFTVGNKSCRVCNFF</sequence>
<feature type="coiled-coil region" evidence="1">
    <location>
        <begin position="49"/>
        <end position="76"/>
    </location>
</feature>
<evidence type="ECO:0000313" key="3">
    <source>
        <dbReference type="Proteomes" id="UP001154078"/>
    </source>
</evidence>
<dbReference type="AlphaFoldDB" id="A0A9P0FMC2"/>
<dbReference type="Proteomes" id="UP001154078">
    <property type="component" value="Chromosome 8"/>
</dbReference>